<dbReference type="Gene3D" id="3.40.50.300">
    <property type="entry name" value="P-loop containing nucleotide triphosphate hydrolases"/>
    <property type="match status" value="1"/>
</dbReference>
<name>A0A1H4L608_9MICO</name>
<dbReference type="SMART" id="SM00421">
    <property type="entry name" value="HTH_LUXR"/>
    <property type="match status" value="1"/>
</dbReference>
<dbReference type="InterPro" id="IPR016032">
    <property type="entry name" value="Sig_transdc_resp-reg_C-effctor"/>
</dbReference>
<dbReference type="PROSITE" id="PS00622">
    <property type="entry name" value="HTH_LUXR_1"/>
    <property type="match status" value="1"/>
</dbReference>
<keyword evidence="2" id="KW-0067">ATP-binding</keyword>
<dbReference type="InterPro" id="IPR000792">
    <property type="entry name" value="Tscrpt_reg_LuxR_C"/>
</dbReference>
<protein>
    <submittedName>
        <fullName evidence="4">Regulatory protein, luxR family</fullName>
    </submittedName>
</protein>
<dbReference type="GO" id="GO:0005524">
    <property type="term" value="F:ATP binding"/>
    <property type="evidence" value="ECO:0007669"/>
    <property type="project" value="UniProtKB-KW"/>
</dbReference>
<dbReference type="Proteomes" id="UP000183750">
    <property type="component" value="Unassembled WGS sequence"/>
</dbReference>
<sequence length="956" mass="101681">MTEGNKVGWDSFGVPNENFRVDRVDLAASWSSDPVRSTRMADVIRDDAGLVGRDDELARLAAFTVEATTTGAALVLTGEAGVGKTSLLDAAVARAAGTVRVISASGSEYETDIGFATLHQLVVPLVDDLALLPRAMAEALEVALGLGVGPAPSRIAVFNAALALFSAAAERQPLLLVVDDLQFVDEASRAAAGFVGRRLRGRRIGLLGARRSESSPTVQSIGVPEEHIQPLDDRGAARLLSHRFAHLPSRVRLELAREAQGNPLALVEFAGSTDLSVPWTGADNPQTDSQSKDVRTLFAARIHALPARARDLLLVAALEGRGDLRTVEAASGPGTLLALAPAERDDLVSLTADGRTIRFRHPLVRTAVVETSTGLERCNAHQRLAGALTDDIERHADHLARATTRPDEAVAALLQKAAQRSLRRGDAAGAVTRLRRSADLSPDRTALRRRLSLAAYLAAWVEGQLQTSEEILRELRLTEESTTPGGAVAKGFVALITDGDADASHALAANAVRSLPATGASADEHDRALLTLTLASQYSGRPEHWRPLMEYVDSLPEAAPHEAASLARIHFAPGSVTEGILGALEDALGRLEDETDADVVVRTALAASYLDRLSACRRPVTRVIQDGRDGGAVGSSMPALMFVALDELHSARWSESAAAAAELITLSERTGYHVFRQVGHYISAMAAAHLGDLDACAEHSDLIRRWSAPRGLRRLEYCAHQASGRALVGAGEFEDAYAHLSAICTPGELPPFNPEAVWSAPDLVEAAIRTGRADEARSHAGALHESGIHRISPRFAIMTATATAMTSPEQTAAARFEDALAVPGADDHPFESGRARLAYGEHLRRLGRIREARAQLAAARDTFHELGAATWALRATAELRATGMTRTARGAVGTALTPQELEIARMAASGLSNPQIAARLVLSPRTVSTHLYRVFPKLGITSRAALRDALESAPGQ</sequence>
<dbReference type="InterPro" id="IPR041664">
    <property type="entry name" value="AAA_16"/>
</dbReference>
<dbReference type="Gene3D" id="1.10.10.10">
    <property type="entry name" value="Winged helix-like DNA-binding domain superfamily/Winged helix DNA-binding domain"/>
    <property type="match status" value="1"/>
</dbReference>
<gene>
    <name evidence="4" type="ORF">SAMN04489807_1669</name>
</gene>
<evidence type="ECO:0000256" key="2">
    <source>
        <dbReference type="ARBA" id="ARBA00022840"/>
    </source>
</evidence>
<proteinExistence type="predicted"/>
<dbReference type="EMBL" id="FNSQ01000005">
    <property type="protein sequence ID" value="SEB65906.1"/>
    <property type="molecule type" value="Genomic_DNA"/>
</dbReference>
<dbReference type="Pfam" id="PF13191">
    <property type="entry name" value="AAA_16"/>
    <property type="match status" value="1"/>
</dbReference>
<dbReference type="GO" id="GO:0004016">
    <property type="term" value="F:adenylate cyclase activity"/>
    <property type="evidence" value="ECO:0007669"/>
    <property type="project" value="TreeGrafter"/>
</dbReference>
<dbReference type="PROSITE" id="PS50043">
    <property type="entry name" value="HTH_LUXR_2"/>
    <property type="match status" value="1"/>
</dbReference>
<dbReference type="PRINTS" id="PR00038">
    <property type="entry name" value="HTHLUXR"/>
</dbReference>
<dbReference type="SUPFAM" id="SSF46894">
    <property type="entry name" value="C-terminal effector domain of the bipartite response regulators"/>
    <property type="match status" value="1"/>
</dbReference>
<keyword evidence="1" id="KW-0547">Nucleotide-binding</keyword>
<dbReference type="GO" id="GO:0006355">
    <property type="term" value="P:regulation of DNA-templated transcription"/>
    <property type="evidence" value="ECO:0007669"/>
    <property type="project" value="InterPro"/>
</dbReference>
<evidence type="ECO:0000313" key="5">
    <source>
        <dbReference type="Proteomes" id="UP000183750"/>
    </source>
</evidence>
<evidence type="ECO:0000256" key="1">
    <source>
        <dbReference type="ARBA" id="ARBA00022741"/>
    </source>
</evidence>
<dbReference type="SUPFAM" id="SSF52540">
    <property type="entry name" value="P-loop containing nucleoside triphosphate hydrolases"/>
    <property type="match status" value="1"/>
</dbReference>
<dbReference type="Pfam" id="PF00196">
    <property type="entry name" value="GerE"/>
    <property type="match status" value="1"/>
</dbReference>
<accession>A0A1H4L608</accession>
<reference evidence="5" key="1">
    <citation type="submission" date="2016-10" db="EMBL/GenBank/DDBJ databases">
        <authorList>
            <person name="Varghese N."/>
            <person name="Submissions S."/>
        </authorList>
    </citation>
    <scope>NUCLEOTIDE SEQUENCE [LARGE SCALE GENOMIC DNA]</scope>
    <source>
        <strain evidence="5">DSM 16089</strain>
    </source>
</reference>
<dbReference type="GO" id="GO:0005737">
    <property type="term" value="C:cytoplasm"/>
    <property type="evidence" value="ECO:0007669"/>
    <property type="project" value="TreeGrafter"/>
</dbReference>
<dbReference type="InterPro" id="IPR036388">
    <property type="entry name" value="WH-like_DNA-bd_sf"/>
</dbReference>
<organism evidence="4 5">
    <name type="scientific">Microbacterium hydrocarbonoxydans</name>
    <dbReference type="NCBI Taxonomy" id="273678"/>
    <lineage>
        <taxon>Bacteria</taxon>
        <taxon>Bacillati</taxon>
        <taxon>Actinomycetota</taxon>
        <taxon>Actinomycetes</taxon>
        <taxon>Micrococcales</taxon>
        <taxon>Microbacteriaceae</taxon>
        <taxon>Microbacterium</taxon>
    </lineage>
</organism>
<dbReference type="CDD" id="cd06170">
    <property type="entry name" value="LuxR_C_like"/>
    <property type="match status" value="1"/>
</dbReference>
<dbReference type="InterPro" id="IPR027417">
    <property type="entry name" value="P-loop_NTPase"/>
</dbReference>
<dbReference type="SMART" id="SM00382">
    <property type="entry name" value="AAA"/>
    <property type="match status" value="1"/>
</dbReference>
<dbReference type="PANTHER" id="PTHR16305:SF35">
    <property type="entry name" value="TRANSCRIPTIONAL ACTIVATOR DOMAIN"/>
    <property type="match status" value="1"/>
</dbReference>
<dbReference type="AlphaFoldDB" id="A0A1H4L608"/>
<feature type="domain" description="HTH luxR-type" evidence="3">
    <location>
        <begin position="889"/>
        <end position="956"/>
    </location>
</feature>
<evidence type="ECO:0000259" key="3">
    <source>
        <dbReference type="PROSITE" id="PS50043"/>
    </source>
</evidence>
<dbReference type="PANTHER" id="PTHR16305">
    <property type="entry name" value="TESTICULAR SOLUBLE ADENYLYL CYCLASE"/>
    <property type="match status" value="1"/>
</dbReference>
<dbReference type="GO" id="GO:0003677">
    <property type="term" value="F:DNA binding"/>
    <property type="evidence" value="ECO:0007669"/>
    <property type="project" value="InterPro"/>
</dbReference>
<keyword evidence="5" id="KW-1185">Reference proteome</keyword>
<dbReference type="InterPro" id="IPR003593">
    <property type="entry name" value="AAA+_ATPase"/>
</dbReference>
<evidence type="ECO:0000313" key="4">
    <source>
        <dbReference type="EMBL" id="SEB65906.1"/>
    </source>
</evidence>